<dbReference type="EMBL" id="JAEPRD010000164">
    <property type="protein sequence ID" value="KAG2195692.1"/>
    <property type="molecule type" value="Genomic_DNA"/>
</dbReference>
<evidence type="ECO:0000259" key="1">
    <source>
        <dbReference type="Pfam" id="PF14694"/>
    </source>
</evidence>
<sequence>MNPFQVFHDNKKFYLKISQHTDDCADELNRRIRNFDSLQEKDAELELYHLILKHARHCDLSHCVAQQMEANLQHLILSFVSPSYPLLVCRLDLVKQDTLNEGQLILLLDYACHLWSDPRIYVRRKSMELVQRIIPLLPQVDISLILQYLQTLDITFTDLDKILSSEYTEFFHTPMTLDRECIKRLVQIVLSIISHHPFTFPRDTTPMDLPIQNLLPLLFEICCANDDDTVDFMYTVLTIFKGGDTHLLKSLEITPHRVFLYFLKVCGGTHDILIDFLLDKDSEFLSFFIQYLKYAVEDGDVLLDILDEDERDRLLTVVVNITLVLEKDAFPYNTAPLLRRLVQLEELLL</sequence>
<evidence type="ECO:0000313" key="2">
    <source>
        <dbReference type="EMBL" id="KAG2195692.1"/>
    </source>
</evidence>
<dbReference type="InterPro" id="IPR032794">
    <property type="entry name" value="LINES_N"/>
</dbReference>
<name>A0A8H7QN54_9FUNG</name>
<protein>
    <recommendedName>
        <fullName evidence="1">Protein Lines N-terminal domain-containing protein</fullName>
    </recommendedName>
</protein>
<gene>
    <name evidence="2" type="ORF">INT47_012913</name>
</gene>
<dbReference type="Proteomes" id="UP000603453">
    <property type="component" value="Unassembled WGS sequence"/>
</dbReference>
<reference evidence="2" key="1">
    <citation type="submission" date="2020-12" db="EMBL/GenBank/DDBJ databases">
        <title>Metabolic potential, ecology and presence of endohyphal bacteria is reflected in genomic diversity of Mucoromycotina.</title>
        <authorList>
            <person name="Muszewska A."/>
            <person name="Okrasinska A."/>
            <person name="Steczkiewicz K."/>
            <person name="Drgas O."/>
            <person name="Orlowska M."/>
            <person name="Perlinska-Lenart U."/>
            <person name="Aleksandrzak-Piekarczyk T."/>
            <person name="Szatraj K."/>
            <person name="Zielenkiewicz U."/>
            <person name="Pilsyk S."/>
            <person name="Malc E."/>
            <person name="Mieczkowski P."/>
            <person name="Kruszewska J.S."/>
            <person name="Biernat P."/>
            <person name="Pawlowska J."/>
        </authorList>
    </citation>
    <scope>NUCLEOTIDE SEQUENCE</scope>
    <source>
        <strain evidence="2">WA0000017839</strain>
    </source>
</reference>
<comment type="caution">
    <text evidence="2">The sequence shown here is derived from an EMBL/GenBank/DDBJ whole genome shotgun (WGS) entry which is preliminary data.</text>
</comment>
<keyword evidence="3" id="KW-1185">Reference proteome</keyword>
<dbReference type="Pfam" id="PF14694">
    <property type="entry name" value="LINES_N"/>
    <property type="match status" value="1"/>
</dbReference>
<evidence type="ECO:0000313" key="3">
    <source>
        <dbReference type="Proteomes" id="UP000603453"/>
    </source>
</evidence>
<dbReference type="OrthoDB" id="8251209at2759"/>
<dbReference type="AlphaFoldDB" id="A0A8H7QN54"/>
<organism evidence="2 3">
    <name type="scientific">Mucor saturninus</name>
    <dbReference type="NCBI Taxonomy" id="64648"/>
    <lineage>
        <taxon>Eukaryota</taxon>
        <taxon>Fungi</taxon>
        <taxon>Fungi incertae sedis</taxon>
        <taxon>Mucoromycota</taxon>
        <taxon>Mucoromycotina</taxon>
        <taxon>Mucoromycetes</taxon>
        <taxon>Mucorales</taxon>
        <taxon>Mucorineae</taxon>
        <taxon>Mucoraceae</taxon>
        <taxon>Mucor</taxon>
    </lineage>
</organism>
<proteinExistence type="predicted"/>
<accession>A0A8H7QN54</accession>
<feature type="domain" description="Protein Lines N-terminal" evidence="1">
    <location>
        <begin position="252"/>
        <end position="298"/>
    </location>
</feature>